<gene>
    <name evidence="3" type="ORF">SO802_017257</name>
</gene>
<evidence type="ECO:0000259" key="1">
    <source>
        <dbReference type="Pfam" id="PF13456"/>
    </source>
</evidence>
<reference evidence="3 4" key="1">
    <citation type="submission" date="2024-01" db="EMBL/GenBank/DDBJ databases">
        <title>A telomere-to-telomere, gap-free genome of sweet tea (Lithocarpus litseifolius).</title>
        <authorList>
            <person name="Zhou J."/>
        </authorList>
    </citation>
    <scope>NUCLEOTIDE SEQUENCE [LARGE SCALE GENOMIC DNA]</scope>
    <source>
        <strain evidence="3">Zhou-2022a</strain>
        <tissue evidence="3">Leaf</tissue>
    </source>
</reference>
<dbReference type="InterPro" id="IPR044730">
    <property type="entry name" value="RNase_H-like_dom_plant"/>
</dbReference>
<dbReference type="PANTHER" id="PTHR47074:SF48">
    <property type="entry name" value="POLYNUCLEOTIDYL TRANSFERASE, RIBONUCLEASE H-LIKE SUPERFAMILY PROTEIN"/>
    <property type="match status" value="1"/>
</dbReference>
<dbReference type="SUPFAM" id="SSF53098">
    <property type="entry name" value="Ribonuclease H-like"/>
    <property type="match status" value="1"/>
</dbReference>
<evidence type="ECO:0008006" key="5">
    <source>
        <dbReference type="Google" id="ProtNLM"/>
    </source>
</evidence>
<accession>A0AAW2CZH1</accession>
<comment type="caution">
    <text evidence="3">The sequence shown here is derived from an EMBL/GenBank/DDBJ whole genome shotgun (WGS) entry which is preliminary data.</text>
</comment>
<dbReference type="PANTHER" id="PTHR47074">
    <property type="entry name" value="BNAC02G40300D PROTEIN"/>
    <property type="match status" value="1"/>
</dbReference>
<dbReference type="GO" id="GO:0004523">
    <property type="term" value="F:RNA-DNA hybrid ribonuclease activity"/>
    <property type="evidence" value="ECO:0007669"/>
    <property type="project" value="InterPro"/>
</dbReference>
<keyword evidence="4" id="KW-1185">Reference proteome</keyword>
<evidence type="ECO:0000259" key="2">
    <source>
        <dbReference type="Pfam" id="PF13966"/>
    </source>
</evidence>
<dbReference type="Pfam" id="PF13966">
    <property type="entry name" value="zf-RVT"/>
    <property type="match status" value="1"/>
</dbReference>
<dbReference type="CDD" id="cd06222">
    <property type="entry name" value="RNase_H_like"/>
    <property type="match status" value="1"/>
</dbReference>
<dbReference type="InterPro" id="IPR052929">
    <property type="entry name" value="RNase_H-like_EbsB-rel"/>
</dbReference>
<feature type="domain" description="Reverse transcriptase zinc-binding" evidence="2">
    <location>
        <begin position="236"/>
        <end position="331"/>
    </location>
</feature>
<sequence length="583" mass="65743">MGWKEKLLFQAGREVLIKAVIQALPSFAMSCFKLPSSLCHEIEILIRKFWWGQRSNRRKVHWVKWHSLCRAKQDGGMGFRELQKFNDALLAKQVWHLATNQTSLFHRFFKSKFFPHGSIFDAKCNRGSFAWKSILKGRDTIRRGLKWGVGDGRAIKVFKDQWIPGGSPGIVLSPPLEHDPEMMVADLIDRESHCWNAARVDAIFLPFEANAIKAIPLSLRDTPDWLYWPKNRNGAYSVKSGYKLLRKVDECDAPGVSDQTVNQESWKKIWSLHVPNRIRTLLWRACCDSLPTRVNLVRRKILQADTCPNCTREPETIAHALWSCSKLDQVWLPQFARLKAATSPLSTFSKIVFLALQDPCSVEVFANTISLIWMNRNRAAFGGEGMILGKIPAQAHALVHEFHLLRPVHAKIPRTAHAVRWKPPPPGTVKINFDGAIFSTRSTAGLGIIARDQAGLVLAALSQEIPLPTSVETVEVIAARRAILFAKELGFARVMVEGDSEVVIKAIREKSLLSSALGHILNDIHALSCSFSSISFHHTMRLGNSVAHCLARKSFCNPLLVWMEEVPPDIMDVYNHDLGFIHE</sequence>
<dbReference type="InterPro" id="IPR002156">
    <property type="entry name" value="RNaseH_domain"/>
</dbReference>
<feature type="domain" description="RNase H type-1" evidence="1">
    <location>
        <begin position="432"/>
        <end position="553"/>
    </location>
</feature>
<dbReference type="InterPro" id="IPR012337">
    <property type="entry name" value="RNaseH-like_sf"/>
</dbReference>
<dbReference type="InterPro" id="IPR036397">
    <property type="entry name" value="RNaseH_sf"/>
</dbReference>
<dbReference type="PROSITE" id="PS51257">
    <property type="entry name" value="PROKAR_LIPOPROTEIN"/>
    <property type="match status" value="1"/>
</dbReference>
<dbReference type="Proteomes" id="UP001459277">
    <property type="component" value="Unassembled WGS sequence"/>
</dbReference>
<dbReference type="GO" id="GO:0003676">
    <property type="term" value="F:nucleic acid binding"/>
    <property type="evidence" value="ECO:0007669"/>
    <property type="project" value="InterPro"/>
</dbReference>
<name>A0AAW2CZH1_9ROSI</name>
<proteinExistence type="predicted"/>
<evidence type="ECO:0000313" key="3">
    <source>
        <dbReference type="EMBL" id="KAL0003476.1"/>
    </source>
</evidence>
<dbReference type="Pfam" id="PF13456">
    <property type="entry name" value="RVT_3"/>
    <property type="match status" value="1"/>
</dbReference>
<dbReference type="Gene3D" id="3.30.420.10">
    <property type="entry name" value="Ribonuclease H-like superfamily/Ribonuclease H"/>
    <property type="match status" value="1"/>
</dbReference>
<dbReference type="EMBL" id="JAZDWU010000005">
    <property type="protein sequence ID" value="KAL0003476.1"/>
    <property type="molecule type" value="Genomic_DNA"/>
</dbReference>
<protein>
    <recommendedName>
        <fullName evidence="5">RNase H type-1 domain-containing protein</fullName>
    </recommendedName>
</protein>
<evidence type="ECO:0000313" key="4">
    <source>
        <dbReference type="Proteomes" id="UP001459277"/>
    </source>
</evidence>
<dbReference type="InterPro" id="IPR026960">
    <property type="entry name" value="RVT-Znf"/>
</dbReference>
<organism evidence="3 4">
    <name type="scientific">Lithocarpus litseifolius</name>
    <dbReference type="NCBI Taxonomy" id="425828"/>
    <lineage>
        <taxon>Eukaryota</taxon>
        <taxon>Viridiplantae</taxon>
        <taxon>Streptophyta</taxon>
        <taxon>Embryophyta</taxon>
        <taxon>Tracheophyta</taxon>
        <taxon>Spermatophyta</taxon>
        <taxon>Magnoliopsida</taxon>
        <taxon>eudicotyledons</taxon>
        <taxon>Gunneridae</taxon>
        <taxon>Pentapetalae</taxon>
        <taxon>rosids</taxon>
        <taxon>fabids</taxon>
        <taxon>Fagales</taxon>
        <taxon>Fagaceae</taxon>
        <taxon>Lithocarpus</taxon>
    </lineage>
</organism>
<dbReference type="AlphaFoldDB" id="A0AAW2CZH1"/>